<reference evidence="1" key="1">
    <citation type="submission" date="2020-10" db="EMBL/GenBank/DDBJ databases">
        <title>Paenihalocynthiibacter styelae gen. nov., sp. nov., isolated from stalked sea squirt Styela clava.</title>
        <authorList>
            <person name="Kim Y.-O."/>
            <person name="Yoon J.-H."/>
        </authorList>
    </citation>
    <scope>NUCLEOTIDE SEQUENCE</scope>
    <source>
        <strain evidence="1">MYP1-1</strain>
    </source>
</reference>
<dbReference type="EMBL" id="JADCKQ010000009">
    <property type="protein sequence ID" value="MBI1494393.1"/>
    <property type="molecule type" value="Genomic_DNA"/>
</dbReference>
<keyword evidence="2" id="KW-1185">Reference proteome</keyword>
<name>A0A8J7IJM4_9RHOB</name>
<accession>A0A8J7IJM4</accession>
<dbReference type="AlphaFoldDB" id="A0A8J7IJM4"/>
<gene>
    <name evidence="1" type="ORF">H1D41_12160</name>
</gene>
<sequence>MSDDFKAYGAQVKANAAKLAETLQSRGLRIVSGGTMQRNSCRSVSVLPVLPGLIPTCSSLAGLQLWPCCFPMQQGLFIPTS</sequence>
<protein>
    <submittedName>
        <fullName evidence="1">Uncharacterized protein</fullName>
    </submittedName>
</protein>
<evidence type="ECO:0000313" key="2">
    <source>
        <dbReference type="Proteomes" id="UP000640583"/>
    </source>
</evidence>
<organism evidence="1 2">
    <name type="scientific">Halocynthiibacter styelae</name>
    <dbReference type="NCBI Taxonomy" id="2761955"/>
    <lineage>
        <taxon>Bacteria</taxon>
        <taxon>Pseudomonadati</taxon>
        <taxon>Pseudomonadota</taxon>
        <taxon>Alphaproteobacteria</taxon>
        <taxon>Rhodobacterales</taxon>
        <taxon>Paracoccaceae</taxon>
        <taxon>Halocynthiibacter</taxon>
    </lineage>
</organism>
<dbReference type="InterPro" id="IPR015422">
    <property type="entry name" value="PyrdxlP-dep_Trfase_small"/>
</dbReference>
<evidence type="ECO:0000313" key="1">
    <source>
        <dbReference type="EMBL" id="MBI1494393.1"/>
    </source>
</evidence>
<dbReference type="Proteomes" id="UP000640583">
    <property type="component" value="Unassembled WGS sequence"/>
</dbReference>
<dbReference type="SUPFAM" id="SSF53383">
    <property type="entry name" value="PLP-dependent transferases"/>
    <property type="match status" value="1"/>
</dbReference>
<proteinExistence type="predicted"/>
<comment type="caution">
    <text evidence="1">The sequence shown here is derived from an EMBL/GenBank/DDBJ whole genome shotgun (WGS) entry which is preliminary data.</text>
</comment>
<dbReference type="Gene3D" id="3.90.1150.10">
    <property type="entry name" value="Aspartate Aminotransferase, domain 1"/>
    <property type="match status" value="1"/>
</dbReference>
<dbReference type="InterPro" id="IPR015424">
    <property type="entry name" value="PyrdxlP-dep_Trfase"/>
</dbReference>